<dbReference type="GO" id="GO:0005737">
    <property type="term" value="C:cytoplasm"/>
    <property type="evidence" value="ECO:0007669"/>
    <property type="project" value="UniProtKB-SubCell"/>
</dbReference>
<dbReference type="Gene3D" id="3.50.50.60">
    <property type="entry name" value="FAD/NAD(P)-binding domain"/>
    <property type="match status" value="1"/>
</dbReference>
<dbReference type="Proteomes" id="UP000030147">
    <property type="component" value="Unassembled WGS sequence"/>
</dbReference>
<feature type="domain" description="FAD-dependent oxidoreductase 2 FAD-binding" evidence="13">
    <location>
        <begin position="5"/>
        <end position="372"/>
    </location>
</feature>
<dbReference type="EMBL" id="AVBF01000005">
    <property type="protein sequence ID" value="KGP74046.1"/>
    <property type="molecule type" value="Genomic_DNA"/>
</dbReference>
<evidence type="ECO:0000256" key="2">
    <source>
        <dbReference type="ARBA" id="ARBA00004950"/>
    </source>
</evidence>
<dbReference type="STRING" id="1385514.N782_17035"/>
<comment type="function">
    <text evidence="12">Catalyzes the oxidation of L-aspartate to iminoaspartate.</text>
</comment>
<feature type="domain" description="Fumarate reductase/succinate dehydrogenase flavoprotein-like C-terminal" evidence="14">
    <location>
        <begin position="420"/>
        <end position="512"/>
    </location>
</feature>
<keyword evidence="16" id="KW-1185">Reference proteome</keyword>
<evidence type="ECO:0000256" key="1">
    <source>
        <dbReference type="ARBA" id="ARBA00001974"/>
    </source>
</evidence>
<evidence type="ECO:0000256" key="4">
    <source>
        <dbReference type="ARBA" id="ARBA00012173"/>
    </source>
</evidence>
<comment type="catalytic activity">
    <reaction evidence="10">
        <text>L-aspartate + O2 = iminosuccinate + H2O2</text>
        <dbReference type="Rhea" id="RHEA:25876"/>
        <dbReference type="ChEBI" id="CHEBI:15379"/>
        <dbReference type="ChEBI" id="CHEBI:16240"/>
        <dbReference type="ChEBI" id="CHEBI:29991"/>
        <dbReference type="ChEBI" id="CHEBI:77875"/>
        <dbReference type="EC" id="1.4.3.16"/>
    </reaction>
    <physiologicalReaction direction="left-to-right" evidence="10">
        <dbReference type="Rhea" id="RHEA:25877"/>
    </physiologicalReaction>
</comment>
<dbReference type="UniPathway" id="UPA00253">
    <property type="reaction ID" value="UER00326"/>
</dbReference>
<accession>A0A0A2TIY5</accession>
<dbReference type="RefSeq" id="WP_036815966.1">
    <property type="nucleotide sequence ID" value="NZ_AVBF01000005.1"/>
</dbReference>
<keyword evidence="9 12" id="KW-0560">Oxidoreductase</keyword>
<evidence type="ECO:0000256" key="7">
    <source>
        <dbReference type="ARBA" id="ARBA00022642"/>
    </source>
</evidence>
<evidence type="ECO:0000256" key="5">
    <source>
        <dbReference type="ARBA" id="ARBA00021901"/>
    </source>
</evidence>
<dbReference type="Pfam" id="PF00890">
    <property type="entry name" value="FAD_binding_2"/>
    <property type="match status" value="1"/>
</dbReference>
<dbReference type="EC" id="1.4.3.16" evidence="4 11"/>
<dbReference type="InterPro" id="IPR037099">
    <property type="entry name" value="Fum_R/Succ_DH_flav-like_C_sf"/>
</dbReference>
<dbReference type="Pfam" id="PF02910">
    <property type="entry name" value="Succ_DH_flav_C"/>
    <property type="match status" value="1"/>
</dbReference>
<evidence type="ECO:0000259" key="13">
    <source>
        <dbReference type="Pfam" id="PF00890"/>
    </source>
</evidence>
<evidence type="ECO:0000259" key="14">
    <source>
        <dbReference type="Pfam" id="PF02910"/>
    </source>
</evidence>
<dbReference type="OrthoDB" id="9806724at2"/>
<dbReference type="NCBIfam" id="NF005978">
    <property type="entry name" value="PRK08071.1"/>
    <property type="match status" value="1"/>
</dbReference>
<evidence type="ECO:0000256" key="11">
    <source>
        <dbReference type="NCBIfam" id="TIGR00551"/>
    </source>
</evidence>
<dbReference type="Gene3D" id="3.90.700.10">
    <property type="entry name" value="Succinate dehydrogenase/fumarate reductase flavoprotein, catalytic domain"/>
    <property type="match status" value="1"/>
</dbReference>
<proteinExistence type="inferred from homology"/>
<keyword evidence="8 12" id="KW-0274">FAD</keyword>
<dbReference type="GO" id="GO:0033765">
    <property type="term" value="F:steroid dehydrogenase activity, acting on the CH-CH group of donors"/>
    <property type="evidence" value="ECO:0007669"/>
    <property type="project" value="UniProtKB-ARBA"/>
</dbReference>
<dbReference type="GO" id="GO:0034628">
    <property type="term" value="P:'de novo' NAD+ biosynthetic process from L-aspartate"/>
    <property type="evidence" value="ECO:0007669"/>
    <property type="project" value="TreeGrafter"/>
</dbReference>
<dbReference type="PRINTS" id="PR00368">
    <property type="entry name" value="FADPNR"/>
</dbReference>
<evidence type="ECO:0000256" key="8">
    <source>
        <dbReference type="ARBA" id="ARBA00022827"/>
    </source>
</evidence>
<comment type="cofactor">
    <cofactor evidence="1 12">
        <name>FAD</name>
        <dbReference type="ChEBI" id="CHEBI:57692"/>
    </cofactor>
</comment>
<keyword evidence="6 12" id="KW-0285">Flavoprotein</keyword>
<reference evidence="15 16" key="1">
    <citation type="journal article" date="2015" name="Stand. Genomic Sci.">
        <title>High quality draft genome sequence of the moderately halophilic bacterium Pontibacillus yanchengensis Y32(T) and comparison among Pontibacillus genomes.</title>
        <authorList>
            <person name="Huang J."/>
            <person name="Qiao Z.X."/>
            <person name="Tang J.W."/>
            <person name="Wang G."/>
        </authorList>
    </citation>
    <scope>NUCLEOTIDE SEQUENCE [LARGE SCALE GENOMIC DNA]</scope>
    <source>
        <strain evidence="15 16">Y32</strain>
    </source>
</reference>
<dbReference type="PANTHER" id="PTHR42716:SF2">
    <property type="entry name" value="L-ASPARTATE OXIDASE, CHLOROPLASTIC"/>
    <property type="match status" value="1"/>
</dbReference>
<dbReference type="FunFam" id="3.90.700.10:FF:000002">
    <property type="entry name" value="L-aspartate oxidase"/>
    <property type="match status" value="1"/>
</dbReference>
<keyword evidence="7 12" id="KW-0662">Pyridine nucleotide biosynthesis</keyword>
<name>A0A0A2TIY5_9BACI</name>
<protein>
    <recommendedName>
        <fullName evidence="5 11">L-aspartate oxidase</fullName>
        <ecNumber evidence="4 11">1.4.3.16</ecNumber>
    </recommendedName>
</protein>
<dbReference type="InterPro" id="IPR005288">
    <property type="entry name" value="NadB"/>
</dbReference>
<evidence type="ECO:0000313" key="16">
    <source>
        <dbReference type="Proteomes" id="UP000030147"/>
    </source>
</evidence>
<dbReference type="GO" id="GO:0008734">
    <property type="term" value="F:L-aspartate oxidase activity"/>
    <property type="evidence" value="ECO:0007669"/>
    <property type="project" value="UniProtKB-UniRule"/>
</dbReference>
<dbReference type="SUPFAM" id="SSF56425">
    <property type="entry name" value="Succinate dehydrogenase/fumarate reductase flavoprotein, catalytic domain"/>
    <property type="match status" value="1"/>
</dbReference>
<dbReference type="InterPro" id="IPR027477">
    <property type="entry name" value="Succ_DH/fumarate_Rdtase_cat_sf"/>
</dbReference>
<dbReference type="eggNOG" id="COG0029">
    <property type="taxonomic scope" value="Bacteria"/>
</dbReference>
<gene>
    <name evidence="15" type="ORF">N782_17035</name>
</gene>
<dbReference type="SUPFAM" id="SSF51905">
    <property type="entry name" value="FAD/NAD(P)-binding domain"/>
    <property type="match status" value="1"/>
</dbReference>
<evidence type="ECO:0000256" key="3">
    <source>
        <dbReference type="ARBA" id="ARBA00008562"/>
    </source>
</evidence>
<comment type="subcellular location">
    <subcellularLocation>
        <location evidence="12">Cytoplasm</location>
    </subcellularLocation>
</comment>
<dbReference type="InterPro" id="IPR015939">
    <property type="entry name" value="Fum_Rdtase/Succ_DH_flav-like_C"/>
</dbReference>
<evidence type="ECO:0000256" key="6">
    <source>
        <dbReference type="ARBA" id="ARBA00022630"/>
    </source>
</evidence>
<dbReference type="PANTHER" id="PTHR42716">
    <property type="entry name" value="L-ASPARTATE OXIDASE"/>
    <property type="match status" value="1"/>
</dbReference>
<comment type="caution">
    <text evidence="15">The sequence shown here is derived from an EMBL/GenBank/DDBJ whole genome shotgun (WGS) entry which is preliminary data.</text>
</comment>
<organism evidence="15 16">
    <name type="scientific">Pontibacillus yanchengensis Y32</name>
    <dbReference type="NCBI Taxonomy" id="1385514"/>
    <lineage>
        <taxon>Bacteria</taxon>
        <taxon>Bacillati</taxon>
        <taxon>Bacillota</taxon>
        <taxon>Bacilli</taxon>
        <taxon>Bacillales</taxon>
        <taxon>Bacillaceae</taxon>
        <taxon>Pontibacillus</taxon>
    </lineage>
</organism>
<dbReference type="AlphaFoldDB" id="A0A0A2TIY5"/>
<dbReference type="Gene3D" id="1.20.58.100">
    <property type="entry name" value="Fumarate reductase/succinate dehydrogenase flavoprotein-like, C-terminal domain"/>
    <property type="match status" value="1"/>
</dbReference>
<dbReference type="InterPro" id="IPR036188">
    <property type="entry name" value="FAD/NAD-bd_sf"/>
</dbReference>
<evidence type="ECO:0000313" key="15">
    <source>
        <dbReference type="EMBL" id="KGP74046.1"/>
    </source>
</evidence>
<dbReference type="NCBIfam" id="TIGR00551">
    <property type="entry name" value="nadB"/>
    <property type="match status" value="1"/>
</dbReference>
<comment type="pathway">
    <text evidence="2 12">Cofactor biosynthesis; NAD(+) biosynthesis; iminoaspartate from L-aspartate (oxidase route): step 1/1.</text>
</comment>
<evidence type="ECO:0000256" key="12">
    <source>
        <dbReference type="RuleBase" id="RU362049"/>
    </source>
</evidence>
<dbReference type="InterPro" id="IPR003953">
    <property type="entry name" value="FAD-dep_OxRdtase_2_FAD-bd"/>
</dbReference>
<sequence length="529" mass="58134">MQKTDVVIIGSGIASLQLASKLSKHLNVIVLTKSSLQHGNSSLAQGGIAAAIGLDDDPYQHYLDTLEAGRYSNNHQAVQLLTEEAPEMIDDLLQQGCEFDLTEDGTPSLGMEGSHRQHRIVHGGGDQTGKRIVECLTQQIGNNITVIEDFFVYELLVDSPSNACYGVKGKDRAGDIQTFVASHIVLSTGGCGQVYSLTSNASTVTGDGIALAYKAGATVMDMEFVQFHPTLLYLDGETKGLVSEAVRGEGAKLVNEHGEPIMKGVHPLEDLGPRHVVSQRIYESIQQGHTVYLDIRSIANFQKRFPSITSLCESHGVSISHGFIPVAPGCHFLMGGIQTDEIGRTSINGLYAIGETACTGIHGANRLASNSLLEGLVYGKRLANYVNQQPIRTYQAISSHLLHNQPSIHPSLPLPTFTHIQRKMMRHTGIVREKDSLKEQLNWLESYSLKHLLQANYNALTKDQITTIFMLITSWLITSSSLTREESRGGHFRSDFPLEKKEWEAKHILHQKHYTKGDIHEQNQATAIN</sequence>
<comment type="similarity">
    <text evidence="3 12">Belongs to the FAD-dependent oxidoreductase 2 family. NadB subfamily.</text>
</comment>
<evidence type="ECO:0000256" key="9">
    <source>
        <dbReference type="ARBA" id="ARBA00023002"/>
    </source>
</evidence>
<dbReference type="SUPFAM" id="SSF46977">
    <property type="entry name" value="Succinate dehydrogenase/fumarate reductase flavoprotein C-terminal domain"/>
    <property type="match status" value="1"/>
</dbReference>
<evidence type="ECO:0000256" key="10">
    <source>
        <dbReference type="ARBA" id="ARBA00048305"/>
    </source>
</evidence>